<dbReference type="InterPro" id="IPR045569">
    <property type="entry name" value="Metalloprtase-TldD/E_C"/>
</dbReference>
<dbReference type="Pfam" id="PF01523">
    <property type="entry name" value="PmbA_TldD_1st"/>
    <property type="match status" value="1"/>
</dbReference>
<accession>A0A1V2GWT9</accession>
<feature type="domain" description="Metalloprotease TldD/E N-terminal" evidence="2">
    <location>
        <begin position="22"/>
        <end position="86"/>
    </location>
</feature>
<dbReference type="GO" id="GO:0006508">
    <property type="term" value="P:proteolysis"/>
    <property type="evidence" value="ECO:0007669"/>
    <property type="project" value="InterPro"/>
</dbReference>
<name>A0A1V2GWT9_9PROT</name>
<dbReference type="Proteomes" id="UP000188879">
    <property type="component" value="Unassembled WGS sequence"/>
</dbReference>
<dbReference type="InterPro" id="IPR002510">
    <property type="entry name" value="Metalloprtase-TldD/E_N"/>
</dbReference>
<dbReference type="Pfam" id="PF19289">
    <property type="entry name" value="PmbA_TldD_3rd"/>
    <property type="match status" value="1"/>
</dbReference>
<feature type="domain" description="Metalloprotease TldD/E C-terminal" evidence="3">
    <location>
        <begin position="224"/>
        <end position="440"/>
    </location>
</feature>
<dbReference type="AlphaFoldDB" id="A0A1V2GWT9"/>
<evidence type="ECO:0000259" key="2">
    <source>
        <dbReference type="Pfam" id="PF01523"/>
    </source>
</evidence>
<gene>
    <name evidence="5" type="ORF">BKE38_23325</name>
</gene>
<dbReference type="Pfam" id="PF19290">
    <property type="entry name" value="PmbA_TldD_2nd"/>
    <property type="match status" value="1"/>
</dbReference>
<sequence>MNRLERLETLVAAARAAGAEAADALLISGTSLAVQWRLGKLEQLERSEGLDLGLRVLVGRQQAIVSSTDADPRGFQALAERAVAMARAVPEDSFGGLGEFHAALPRALDLADDAEPSVEALIARARAAEEASLAVAGVTNSEGADASYSRTGIALVSSNGFAGEYARTGHSTSVTALAGSGTGMERDYDHSSAVHLDDLEDPASLGRNAGERAIRRLKAARPKTGKRHIIYDPRVAGSLIGHLASALNGAAVARGTSFLRDRMGQRVLPEGLSLRDDPLRVRGLRSRPFDGEGMPGAPLALVEDGILASWVLDWRSARQLGLRSTGHASRSISGPPAPATTNLWLEGGQGSPTALMADIDDGIYVTEMIGMGVNGVTGDYSRGAAGFMIRGGELAEAVSGITIAGNLKDMFLRLRAAGDLTFRRGTDAPTLRVDDLTVAGA</sequence>
<dbReference type="InterPro" id="IPR036059">
    <property type="entry name" value="TldD/PmbA_sf"/>
</dbReference>
<evidence type="ECO:0000256" key="1">
    <source>
        <dbReference type="ARBA" id="ARBA00005836"/>
    </source>
</evidence>
<dbReference type="OrthoDB" id="9803618at2"/>
<dbReference type="RefSeq" id="WP_076959686.1">
    <property type="nucleotide sequence ID" value="NZ_MLCO01000278.1"/>
</dbReference>
<comment type="similarity">
    <text evidence="1">Belongs to the peptidase U62 family.</text>
</comment>
<dbReference type="InterPro" id="IPR045570">
    <property type="entry name" value="Metalloprtase-TldD/E_cen_dom"/>
</dbReference>
<evidence type="ECO:0000313" key="5">
    <source>
        <dbReference type="EMBL" id="ONG47426.1"/>
    </source>
</evidence>
<reference evidence="5 6" key="1">
    <citation type="submission" date="2016-10" db="EMBL/GenBank/DDBJ databases">
        <title>Draft Genome sequence of Roseomonas sp. strain M3.</title>
        <authorList>
            <person name="Subhash Y."/>
            <person name="Lee S."/>
        </authorList>
    </citation>
    <scope>NUCLEOTIDE SEQUENCE [LARGE SCALE GENOMIC DNA]</scope>
    <source>
        <strain evidence="5 6">M3</strain>
    </source>
</reference>
<proteinExistence type="inferred from homology"/>
<dbReference type="PANTHER" id="PTHR43421">
    <property type="entry name" value="METALLOPROTEASE PMBA"/>
    <property type="match status" value="1"/>
</dbReference>
<protein>
    <submittedName>
        <fullName evidence="5">Modulator protein</fullName>
    </submittedName>
</protein>
<dbReference type="GO" id="GO:0008237">
    <property type="term" value="F:metallopeptidase activity"/>
    <property type="evidence" value="ECO:0007669"/>
    <property type="project" value="InterPro"/>
</dbReference>
<keyword evidence="6" id="KW-1185">Reference proteome</keyword>
<dbReference type="EMBL" id="MLCO01000278">
    <property type="protein sequence ID" value="ONG47426.1"/>
    <property type="molecule type" value="Genomic_DNA"/>
</dbReference>
<comment type="caution">
    <text evidence="5">The sequence shown here is derived from an EMBL/GenBank/DDBJ whole genome shotgun (WGS) entry which is preliminary data.</text>
</comment>
<dbReference type="InterPro" id="IPR035068">
    <property type="entry name" value="TldD/PmbA_N"/>
</dbReference>
<evidence type="ECO:0000259" key="4">
    <source>
        <dbReference type="Pfam" id="PF19290"/>
    </source>
</evidence>
<dbReference type="Gene3D" id="3.30.2290.10">
    <property type="entry name" value="PmbA/TldD superfamily"/>
    <property type="match status" value="1"/>
</dbReference>
<dbReference type="SUPFAM" id="SSF111283">
    <property type="entry name" value="Putative modulator of DNA gyrase, PmbA/TldD"/>
    <property type="match status" value="1"/>
</dbReference>
<organism evidence="5 6">
    <name type="scientific">Teichococcus deserti</name>
    <dbReference type="NCBI Taxonomy" id="1817963"/>
    <lineage>
        <taxon>Bacteria</taxon>
        <taxon>Pseudomonadati</taxon>
        <taxon>Pseudomonadota</taxon>
        <taxon>Alphaproteobacteria</taxon>
        <taxon>Acetobacterales</taxon>
        <taxon>Roseomonadaceae</taxon>
        <taxon>Roseomonas</taxon>
    </lineage>
</organism>
<feature type="domain" description="Metalloprotease TldD/E central" evidence="4">
    <location>
        <begin position="113"/>
        <end position="217"/>
    </location>
</feature>
<dbReference type="PANTHER" id="PTHR43421:SF1">
    <property type="entry name" value="METALLOPROTEASE PMBA"/>
    <property type="match status" value="1"/>
</dbReference>
<evidence type="ECO:0000313" key="6">
    <source>
        <dbReference type="Proteomes" id="UP000188879"/>
    </source>
</evidence>
<evidence type="ECO:0000259" key="3">
    <source>
        <dbReference type="Pfam" id="PF19289"/>
    </source>
</evidence>
<dbReference type="InterPro" id="IPR047657">
    <property type="entry name" value="PmbA"/>
</dbReference>
<dbReference type="GO" id="GO:0005829">
    <property type="term" value="C:cytosol"/>
    <property type="evidence" value="ECO:0007669"/>
    <property type="project" value="TreeGrafter"/>
</dbReference>